<accession>A0ABP6S0X5</accession>
<evidence type="ECO:0000256" key="1">
    <source>
        <dbReference type="ARBA" id="ARBA00008857"/>
    </source>
</evidence>
<dbReference type="PROSITE" id="PS51898">
    <property type="entry name" value="TYR_RECOMBINASE"/>
    <property type="match status" value="1"/>
</dbReference>
<evidence type="ECO:0000256" key="3">
    <source>
        <dbReference type="ARBA" id="ARBA00023172"/>
    </source>
</evidence>
<dbReference type="Proteomes" id="UP001500483">
    <property type="component" value="Unassembled WGS sequence"/>
</dbReference>
<protein>
    <submittedName>
        <fullName evidence="5">Tyrosine-type recombinase/integrase</fullName>
    </submittedName>
</protein>
<organism evidence="5 6">
    <name type="scientific">Saccharopolyspora gregorii</name>
    <dbReference type="NCBI Taxonomy" id="33914"/>
    <lineage>
        <taxon>Bacteria</taxon>
        <taxon>Bacillati</taxon>
        <taxon>Actinomycetota</taxon>
        <taxon>Actinomycetes</taxon>
        <taxon>Pseudonocardiales</taxon>
        <taxon>Pseudonocardiaceae</taxon>
        <taxon>Saccharopolyspora</taxon>
    </lineage>
</organism>
<name>A0ABP6S0X5_9PSEU</name>
<evidence type="ECO:0000259" key="4">
    <source>
        <dbReference type="PROSITE" id="PS51898"/>
    </source>
</evidence>
<keyword evidence="3" id="KW-0233">DNA recombination</keyword>
<feature type="domain" description="Tyr recombinase" evidence="4">
    <location>
        <begin position="206"/>
        <end position="416"/>
    </location>
</feature>
<dbReference type="InterPro" id="IPR002104">
    <property type="entry name" value="Integrase_catalytic"/>
</dbReference>
<evidence type="ECO:0000313" key="6">
    <source>
        <dbReference type="Proteomes" id="UP001500483"/>
    </source>
</evidence>
<dbReference type="Gene3D" id="1.10.443.10">
    <property type="entry name" value="Intergrase catalytic core"/>
    <property type="match status" value="1"/>
</dbReference>
<dbReference type="PANTHER" id="PTHR30349:SF64">
    <property type="entry name" value="PROPHAGE INTEGRASE INTD-RELATED"/>
    <property type="match status" value="1"/>
</dbReference>
<gene>
    <name evidence="5" type="ORF">GCM10020366_63990</name>
</gene>
<dbReference type="PANTHER" id="PTHR30349">
    <property type="entry name" value="PHAGE INTEGRASE-RELATED"/>
    <property type="match status" value="1"/>
</dbReference>
<sequence length="424" mass="47242">MGTQAFREGFTTYALADAFRAKLVTATRNGIAFDCKTGRPVTMQQEEAAQETLFGFACKYVDMKWPDLSPNSRKSVSDSLIPIALASVRTPVAGSERTTASKALRLAFNTTTRESAHPEEIAFWLRWFERNSHHVADLADPDALRKLLSALDYNHDGHRSAANTVRLRRTTLREVFDFARERKLLRANPMDEVKARKTTTTLRQVDRRSVVNPVQGRTLLKAVEDINDRLSAFFALLYFAALRPEEAANLSKRNLALPESGWGELHLEQAAPEVGSQWSDSRTRSEARALKHREDGVGRTVPCSPGLTSYLNRHLCAYGTARDGRLFPGERSGGRLGSSVYGRVWARARTAVFTEEVQVSPLAKRPYDLRHAAVSTWLNAGVEPTRVAEWAGHSVHVLLRVYAKCLDGGEQAARQRVQDLLGDA</sequence>
<dbReference type="EMBL" id="BAAAYK010000038">
    <property type="protein sequence ID" value="GAA3365164.1"/>
    <property type="molecule type" value="Genomic_DNA"/>
</dbReference>
<keyword evidence="2" id="KW-0238">DNA-binding</keyword>
<comment type="similarity">
    <text evidence="1">Belongs to the 'phage' integrase family.</text>
</comment>
<evidence type="ECO:0000256" key="2">
    <source>
        <dbReference type="ARBA" id="ARBA00023125"/>
    </source>
</evidence>
<dbReference type="InterPro" id="IPR010998">
    <property type="entry name" value="Integrase_recombinase_N"/>
</dbReference>
<dbReference type="InterPro" id="IPR050090">
    <property type="entry name" value="Tyrosine_recombinase_XerCD"/>
</dbReference>
<dbReference type="SUPFAM" id="SSF56349">
    <property type="entry name" value="DNA breaking-rejoining enzymes"/>
    <property type="match status" value="1"/>
</dbReference>
<dbReference type="Gene3D" id="1.10.150.130">
    <property type="match status" value="1"/>
</dbReference>
<dbReference type="InterPro" id="IPR013762">
    <property type="entry name" value="Integrase-like_cat_sf"/>
</dbReference>
<reference evidence="6" key="1">
    <citation type="journal article" date="2019" name="Int. J. Syst. Evol. Microbiol.">
        <title>The Global Catalogue of Microorganisms (GCM) 10K type strain sequencing project: providing services to taxonomists for standard genome sequencing and annotation.</title>
        <authorList>
            <consortium name="The Broad Institute Genomics Platform"/>
            <consortium name="The Broad Institute Genome Sequencing Center for Infectious Disease"/>
            <person name="Wu L."/>
            <person name="Ma J."/>
        </authorList>
    </citation>
    <scope>NUCLEOTIDE SEQUENCE [LARGE SCALE GENOMIC DNA]</scope>
    <source>
        <strain evidence="6">JCM 9687</strain>
    </source>
</reference>
<dbReference type="InterPro" id="IPR011010">
    <property type="entry name" value="DNA_brk_join_enz"/>
</dbReference>
<evidence type="ECO:0000313" key="5">
    <source>
        <dbReference type="EMBL" id="GAA3365164.1"/>
    </source>
</evidence>
<comment type="caution">
    <text evidence="5">The sequence shown here is derived from an EMBL/GenBank/DDBJ whole genome shotgun (WGS) entry which is preliminary data.</text>
</comment>
<keyword evidence="6" id="KW-1185">Reference proteome</keyword>
<proteinExistence type="inferred from homology"/>